<sequence>MHTTGMAWILRAPNGFKPKYSSPEYFTIKLNHDGNLVKEDILEYYIGGTVNFFDFCDNDRISRTELRAMYSDYDLSEDDDALFDANVDKEIEWTGVRQKRVVRSDILHDCLSETESEEGDSSDGFMSFDLASSDEDGKKKPKFRKYRPVLGKVKTYNPNHDCGWMWTNKLLNSSWLANTYFKEFKIKPSWPLTEIVEQVMGDFNVKTSSVPPTPPPPFSKRTRRFPITKEARLVGFFDRERDSSAVAAKIFTGLRSQGNFKLPKHYDNNEVLKALCAEAGWIVKDDGTTYRKASSSSALLQSRSLDLPFSVIVGPSSVAIVSVALVAFDSPYLQSDAVLRLRFSIAFVRSYVVIDTLGMFPFVYMVI</sequence>
<reference evidence="1" key="1">
    <citation type="submission" date="2022-02" db="EMBL/GenBank/DDBJ databases">
        <title>Plant Genome Project.</title>
        <authorList>
            <person name="Zhang R.-G."/>
        </authorList>
    </citation>
    <scope>NUCLEOTIDE SEQUENCE</scope>
    <source>
        <strain evidence="1">AT1</strain>
    </source>
</reference>
<evidence type="ECO:0000313" key="2">
    <source>
        <dbReference type="Proteomes" id="UP001062846"/>
    </source>
</evidence>
<evidence type="ECO:0000313" key="1">
    <source>
        <dbReference type="EMBL" id="KAI8550922.1"/>
    </source>
</evidence>
<dbReference type="Proteomes" id="UP001062846">
    <property type="component" value="Chromosome 6"/>
</dbReference>
<protein>
    <submittedName>
        <fullName evidence="1">Uncharacterized protein</fullName>
    </submittedName>
</protein>
<comment type="caution">
    <text evidence="1">The sequence shown here is derived from an EMBL/GenBank/DDBJ whole genome shotgun (WGS) entry which is preliminary data.</text>
</comment>
<organism evidence="1 2">
    <name type="scientific">Rhododendron molle</name>
    <name type="common">Chinese azalea</name>
    <name type="synonym">Azalea mollis</name>
    <dbReference type="NCBI Taxonomy" id="49168"/>
    <lineage>
        <taxon>Eukaryota</taxon>
        <taxon>Viridiplantae</taxon>
        <taxon>Streptophyta</taxon>
        <taxon>Embryophyta</taxon>
        <taxon>Tracheophyta</taxon>
        <taxon>Spermatophyta</taxon>
        <taxon>Magnoliopsida</taxon>
        <taxon>eudicotyledons</taxon>
        <taxon>Gunneridae</taxon>
        <taxon>Pentapetalae</taxon>
        <taxon>asterids</taxon>
        <taxon>Ericales</taxon>
        <taxon>Ericaceae</taxon>
        <taxon>Ericoideae</taxon>
        <taxon>Rhodoreae</taxon>
        <taxon>Rhododendron</taxon>
    </lineage>
</organism>
<keyword evidence="2" id="KW-1185">Reference proteome</keyword>
<proteinExistence type="predicted"/>
<dbReference type="EMBL" id="CM046393">
    <property type="protein sequence ID" value="KAI8550922.1"/>
    <property type="molecule type" value="Genomic_DNA"/>
</dbReference>
<name>A0ACC0NDW4_RHOML</name>
<accession>A0ACC0NDW4</accession>
<gene>
    <name evidence="1" type="ORF">RHMOL_Rhmol06G0145100</name>
</gene>